<name>A0A6S6UII9_9GAMM</name>
<dbReference type="Pfam" id="PF14691">
    <property type="entry name" value="Fer4_20"/>
    <property type="match status" value="1"/>
</dbReference>
<evidence type="ECO:0000259" key="4">
    <source>
        <dbReference type="PROSITE" id="PS51379"/>
    </source>
</evidence>
<dbReference type="SUPFAM" id="SSF46548">
    <property type="entry name" value="alpha-helical ferredoxin"/>
    <property type="match status" value="2"/>
</dbReference>
<dbReference type="SUPFAM" id="SSF51971">
    <property type="entry name" value="Nucleotide-binding domain"/>
    <property type="match status" value="1"/>
</dbReference>
<dbReference type="Pfam" id="PF12838">
    <property type="entry name" value="Fer4_7"/>
    <property type="match status" value="1"/>
</dbReference>
<dbReference type="PANTHER" id="PTHR42783">
    <property type="entry name" value="GLUTAMATE SYNTHASE [NADPH] SMALL CHAIN"/>
    <property type="match status" value="1"/>
</dbReference>
<accession>A0A6S6UII9</accession>
<dbReference type="NCBIfam" id="NF009410">
    <property type="entry name" value="PRK12771.1"/>
    <property type="match status" value="1"/>
</dbReference>
<dbReference type="PANTHER" id="PTHR42783:SF3">
    <property type="entry name" value="GLUTAMATE SYNTHASE [NADPH] SMALL CHAIN-RELATED"/>
    <property type="match status" value="1"/>
</dbReference>
<dbReference type="PROSITE" id="PS00198">
    <property type="entry name" value="4FE4S_FER_1"/>
    <property type="match status" value="1"/>
</dbReference>
<dbReference type="InterPro" id="IPR023753">
    <property type="entry name" value="FAD/NAD-binding_dom"/>
</dbReference>
<dbReference type="InterPro" id="IPR028261">
    <property type="entry name" value="DPD_II"/>
</dbReference>
<organism evidence="5">
    <name type="scientific">uncultured Thiotrichaceae bacterium</name>
    <dbReference type="NCBI Taxonomy" id="298394"/>
    <lineage>
        <taxon>Bacteria</taxon>
        <taxon>Pseudomonadati</taxon>
        <taxon>Pseudomonadota</taxon>
        <taxon>Gammaproteobacteria</taxon>
        <taxon>Thiotrichales</taxon>
        <taxon>Thiotrichaceae</taxon>
        <taxon>environmental samples</taxon>
    </lineage>
</organism>
<keyword evidence="2" id="KW-0408">Iron</keyword>
<evidence type="ECO:0000256" key="2">
    <source>
        <dbReference type="ARBA" id="ARBA00023004"/>
    </source>
</evidence>
<evidence type="ECO:0000256" key="3">
    <source>
        <dbReference type="ARBA" id="ARBA00023014"/>
    </source>
</evidence>
<sequence>MATSPDDKNLTAHTFRRFDEGDDTWDSMNELIFQEDTSYKCPTYIQKTPPCQGGCPSGEDIRGWLQIVRGIEKPLGYEAPAADLSKEEKAAIEERNMQHYAFTRSTTANPFPSMMGRVCPAPCQDSCNRNDVDDFVGINAVEQYIGDSAIENGFKFECPTEMTGKKIAIIGGGPAGMAAAFQLRKMGHASTIFDDHEELGGMMRYGIPNYRTPRPQLNAECDRILDMGNIEFKNNTRVGRDVAVDDLEKEYDAILWALGCWNGRGLFLDNWKDVPNCVSAVDFLENFNKGEMKYTANKIVCVGGGDTSIDVVSVSRRIGTLNDYNELPEDSAEGRIQHGDIDAATKKTCDSVVLTALFPEDQMTAAEHEVVDAKREGVKLMNEVMPVEIITNDEGRAIALKVVDCEMDGNIPKAKEGGKEYIIEADLIVSAIGQYGDMEGNEEYANDYQLIDADAFYQVPGKEGHFVAGDIVRPHLLTTAIGQGSIAAETIDHYLSNEALKKRPKVDKHHFQLLEKLHATGLDPKNYDDGKMEDLRGTDSLEFAVHNFDDRSEQQICESSELYLGHFEKVDRLLRSEDVPDEVQVLGHFVERMKGHATTEAVDEAERCMSCGMCFECDNCVIYCPQDAVYKVEKSKSTTGRYVATDYDRCIGCHICADVCPTGYIEMGLGG</sequence>
<dbReference type="Gene3D" id="3.50.50.60">
    <property type="entry name" value="FAD/NAD(P)-binding domain"/>
    <property type="match status" value="3"/>
</dbReference>
<dbReference type="Pfam" id="PF07992">
    <property type="entry name" value="Pyr_redox_2"/>
    <property type="match status" value="1"/>
</dbReference>
<dbReference type="GO" id="GO:0046872">
    <property type="term" value="F:metal ion binding"/>
    <property type="evidence" value="ECO:0007669"/>
    <property type="project" value="UniProtKB-KW"/>
</dbReference>
<dbReference type="EMBL" id="CACVAY010000146">
    <property type="protein sequence ID" value="CAA6828120.1"/>
    <property type="molecule type" value="Genomic_DNA"/>
</dbReference>
<dbReference type="PROSITE" id="PS51379">
    <property type="entry name" value="4FE4S_FER_2"/>
    <property type="match status" value="2"/>
</dbReference>
<gene>
    <name evidence="5" type="ORF">HELGO_WM8869</name>
</gene>
<keyword evidence="3" id="KW-0411">Iron-sulfur</keyword>
<evidence type="ECO:0000256" key="1">
    <source>
        <dbReference type="ARBA" id="ARBA00022723"/>
    </source>
</evidence>
<evidence type="ECO:0000313" key="5">
    <source>
        <dbReference type="EMBL" id="CAA6828120.1"/>
    </source>
</evidence>
<feature type="domain" description="4Fe-4S ferredoxin-type" evidence="4">
    <location>
        <begin position="598"/>
        <end position="634"/>
    </location>
</feature>
<dbReference type="Gene3D" id="1.10.1060.10">
    <property type="entry name" value="Alpha-helical ferredoxin"/>
    <property type="match status" value="1"/>
</dbReference>
<dbReference type="Gene3D" id="3.30.70.20">
    <property type="match status" value="1"/>
</dbReference>
<proteinExistence type="predicted"/>
<dbReference type="PRINTS" id="PR00419">
    <property type="entry name" value="ADXRDTASE"/>
</dbReference>
<dbReference type="InterPro" id="IPR017896">
    <property type="entry name" value="4Fe4S_Fe-S-bd"/>
</dbReference>
<reference evidence="5" key="1">
    <citation type="submission" date="2020-01" db="EMBL/GenBank/DDBJ databases">
        <authorList>
            <person name="Meier V. D."/>
            <person name="Meier V D."/>
        </authorList>
    </citation>
    <scope>NUCLEOTIDE SEQUENCE</scope>
    <source>
        <strain evidence="5">HLG_WM_MAG_07</strain>
    </source>
</reference>
<keyword evidence="1" id="KW-0479">Metal-binding</keyword>
<dbReference type="InterPro" id="IPR009051">
    <property type="entry name" value="Helical_ferredxn"/>
</dbReference>
<dbReference type="GO" id="GO:0051536">
    <property type="term" value="F:iron-sulfur cluster binding"/>
    <property type="evidence" value="ECO:0007669"/>
    <property type="project" value="UniProtKB-KW"/>
</dbReference>
<dbReference type="AlphaFoldDB" id="A0A6S6UII9"/>
<dbReference type="InterPro" id="IPR036188">
    <property type="entry name" value="FAD/NAD-bd_sf"/>
</dbReference>
<feature type="domain" description="4Fe-4S ferredoxin-type" evidence="4">
    <location>
        <begin position="641"/>
        <end position="670"/>
    </location>
</feature>
<protein>
    <submittedName>
        <fullName evidence="5">Protein similar to glutamate synthase [NADPH] small chain, clustered with sulfite reductase</fullName>
    </submittedName>
</protein>
<dbReference type="InterPro" id="IPR017900">
    <property type="entry name" value="4Fe4S_Fe_S_CS"/>
</dbReference>
<dbReference type="GO" id="GO:0016491">
    <property type="term" value="F:oxidoreductase activity"/>
    <property type="evidence" value="ECO:0007669"/>
    <property type="project" value="InterPro"/>
</dbReference>